<dbReference type="Proteomes" id="UP000550729">
    <property type="component" value="Unassembled WGS sequence"/>
</dbReference>
<dbReference type="InterPro" id="IPR029062">
    <property type="entry name" value="Class_I_gatase-like"/>
</dbReference>
<reference evidence="1 2" key="1">
    <citation type="submission" date="2020-04" db="EMBL/GenBank/DDBJ databases">
        <title>Gordonia sp. nov. TBRC 11910.</title>
        <authorList>
            <person name="Suriyachadkun C."/>
        </authorList>
    </citation>
    <scope>NUCLEOTIDE SEQUENCE [LARGE SCALE GENOMIC DNA]</scope>
    <source>
        <strain evidence="1 2">TBRC 11910</strain>
    </source>
</reference>
<accession>A0A848KQX9</accession>
<dbReference type="PANTHER" id="PTHR43235:SF1">
    <property type="entry name" value="GLUTAMINE AMIDOTRANSFERASE PB2B2.05-RELATED"/>
    <property type="match status" value="1"/>
</dbReference>
<dbReference type="InterPro" id="IPR044668">
    <property type="entry name" value="PuuD-like"/>
</dbReference>
<dbReference type="Pfam" id="PF07722">
    <property type="entry name" value="Peptidase_C26"/>
    <property type="match status" value="1"/>
</dbReference>
<dbReference type="GO" id="GO:0005829">
    <property type="term" value="C:cytosol"/>
    <property type="evidence" value="ECO:0007669"/>
    <property type="project" value="TreeGrafter"/>
</dbReference>
<comment type="caution">
    <text evidence="1">The sequence shown here is derived from an EMBL/GenBank/DDBJ whole genome shotgun (WGS) entry which is preliminary data.</text>
</comment>
<dbReference type="RefSeq" id="WP_170193213.1">
    <property type="nucleotide sequence ID" value="NZ_JABBNB010000004.1"/>
</dbReference>
<dbReference type="CDD" id="cd01745">
    <property type="entry name" value="GATase1_2"/>
    <property type="match status" value="1"/>
</dbReference>
<keyword evidence="2" id="KW-1185">Reference proteome</keyword>
<proteinExistence type="predicted"/>
<dbReference type="PROSITE" id="PS51273">
    <property type="entry name" value="GATASE_TYPE_1"/>
    <property type="match status" value="1"/>
</dbReference>
<dbReference type="Gene3D" id="3.40.50.880">
    <property type="match status" value="1"/>
</dbReference>
<protein>
    <submittedName>
        <fullName evidence="1">Gamma-glutamyl-gamma-aminobutyrate hydrolase family protein</fullName>
    </submittedName>
</protein>
<dbReference type="SUPFAM" id="SSF52317">
    <property type="entry name" value="Class I glutamine amidotransferase-like"/>
    <property type="match status" value="1"/>
</dbReference>
<evidence type="ECO:0000313" key="2">
    <source>
        <dbReference type="Proteomes" id="UP000550729"/>
    </source>
</evidence>
<dbReference type="InterPro" id="IPR011697">
    <property type="entry name" value="Peptidase_C26"/>
</dbReference>
<dbReference type="GO" id="GO:0033969">
    <property type="term" value="F:gamma-glutamyl-gamma-aminobutyrate hydrolase activity"/>
    <property type="evidence" value="ECO:0007669"/>
    <property type="project" value="TreeGrafter"/>
</dbReference>
<dbReference type="PANTHER" id="PTHR43235">
    <property type="entry name" value="GLUTAMINE AMIDOTRANSFERASE PB2B2.05-RELATED"/>
    <property type="match status" value="1"/>
</dbReference>
<dbReference type="AlphaFoldDB" id="A0A848KQX9"/>
<keyword evidence="1" id="KW-0378">Hydrolase</keyword>
<name>A0A848KQX9_9ACTN</name>
<dbReference type="EMBL" id="JABBNB010000004">
    <property type="protein sequence ID" value="NMO00652.1"/>
    <property type="molecule type" value="Genomic_DNA"/>
</dbReference>
<sequence length="239" mass="25159">MGLVAGAHPGYSHRLTDSFMTDFAERITRAGGVPVMLPYDADPRALTQWLSGVVITGGQDVHPSCWGGDESVVTDVDPLSDPGVHDPARDLFETALIRAVLDAGVPLLGVCRGMQVLNVTLGGTLVADLPSGPVRHLMTTGPLSDGGADHVVEFTPGSVAQSIFGSRHRTNSWHHQAVDTCGAGLVVGGRTSDGVVESIELPDGSALGVQWHPEWMESDDGALRWIVEQATAREGAHMS</sequence>
<gene>
    <name evidence="1" type="ORF">HH308_05410</name>
</gene>
<evidence type="ECO:0000313" key="1">
    <source>
        <dbReference type="EMBL" id="NMO00652.1"/>
    </source>
</evidence>
<dbReference type="GO" id="GO:0006598">
    <property type="term" value="P:polyamine catabolic process"/>
    <property type="evidence" value="ECO:0007669"/>
    <property type="project" value="TreeGrafter"/>
</dbReference>
<organism evidence="1 2">
    <name type="scientific">Gordonia asplenii</name>
    <dbReference type="NCBI Taxonomy" id="2725283"/>
    <lineage>
        <taxon>Bacteria</taxon>
        <taxon>Bacillati</taxon>
        <taxon>Actinomycetota</taxon>
        <taxon>Actinomycetes</taxon>
        <taxon>Mycobacteriales</taxon>
        <taxon>Gordoniaceae</taxon>
        <taxon>Gordonia</taxon>
    </lineage>
</organism>